<evidence type="ECO:0000313" key="1">
    <source>
        <dbReference type="EMBL" id="JAD29468.1"/>
    </source>
</evidence>
<name>A0A0A8YVK5_ARUDO</name>
<dbReference type="EMBL" id="GBRH01268427">
    <property type="protein sequence ID" value="JAD29468.1"/>
    <property type="molecule type" value="Transcribed_RNA"/>
</dbReference>
<reference evidence="1" key="1">
    <citation type="submission" date="2014-09" db="EMBL/GenBank/DDBJ databases">
        <authorList>
            <person name="Magalhaes I.L.F."/>
            <person name="Oliveira U."/>
            <person name="Santos F.R."/>
            <person name="Vidigal T.H.D.A."/>
            <person name="Brescovit A.D."/>
            <person name="Santos A.J."/>
        </authorList>
    </citation>
    <scope>NUCLEOTIDE SEQUENCE</scope>
    <source>
        <tissue evidence="1">Shoot tissue taken approximately 20 cm above the soil surface</tissue>
    </source>
</reference>
<accession>A0A0A8YVK5</accession>
<reference evidence="1" key="2">
    <citation type="journal article" date="2015" name="Data Brief">
        <title>Shoot transcriptome of the giant reed, Arundo donax.</title>
        <authorList>
            <person name="Barrero R.A."/>
            <person name="Guerrero F.D."/>
            <person name="Moolhuijzen P."/>
            <person name="Goolsby J.A."/>
            <person name="Tidwell J."/>
            <person name="Bellgard S.E."/>
            <person name="Bellgard M.I."/>
        </authorList>
    </citation>
    <scope>NUCLEOTIDE SEQUENCE</scope>
    <source>
        <tissue evidence="1">Shoot tissue taken approximately 20 cm above the soil surface</tissue>
    </source>
</reference>
<protein>
    <submittedName>
        <fullName evidence="1">Uncharacterized protein</fullName>
    </submittedName>
</protein>
<sequence length="54" mass="6071">MQRGCVEPRTSWHKWGDLPLRQAKPSGMVNGELFGTLKSSGRSNQLCSYCEKNT</sequence>
<dbReference type="AlphaFoldDB" id="A0A0A8YVK5"/>
<proteinExistence type="predicted"/>
<organism evidence="1">
    <name type="scientific">Arundo donax</name>
    <name type="common">Giant reed</name>
    <name type="synonym">Donax arundinaceus</name>
    <dbReference type="NCBI Taxonomy" id="35708"/>
    <lineage>
        <taxon>Eukaryota</taxon>
        <taxon>Viridiplantae</taxon>
        <taxon>Streptophyta</taxon>
        <taxon>Embryophyta</taxon>
        <taxon>Tracheophyta</taxon>
        <taxon>Spermatophyta</taxon>
        <taxon>Magnoliopsida</taxon>
        <taxon>Liliopsida</taxon>
        <taxon>Poales</taxon>
        <taxon>Poaceae</taxon>
        <taxon>PACMAD clade</taxon>
        <taxon>Arundinoideae</taxon>
        <taxon>Arundineae</taxon>
        <taxon>Arundo</taxon>
    </lineage>
</organism>